<sequence>MSSNLTEEASFLERPGGQAVSQTLIHARSIWKKQQKIYMNGQKRNRLVQKQTMEGQGNSAARLTAGRDHIDVGNASSPHPRCPP</sequence>
<evidence type="ECO:0000313" key="3">
    <source>
        <dbReference type="Proteomes" id="UP000838412"/>
    </source>
</evidence>
<name>A0A8J9VWM8_BRALA</name>
<dbReference type="EMBL" id="OV696686">
    <property type="protein sequence ID" value="CAH1233937.1"/>
    <property type="molecule type" value="Genomic_DNA"/>
</dbReference>
<evidence type="ECO:0000256" key="1">
    <source>
        <dbReference type="SAM" id="MobiDB-lite"/>
    </source>
</evidence>
<reference evidence="2" key="1">
    <citation type="submission" date="2022-01" db="EMBL/GenBank/DDBJ databases">
        <authorList>
            <person name="Braso-Vives M."/>
        </authorList>
    </citation>
    <scope>NUCLEOTIDE SEQUENCE</scope>
</reference>
<dbReference type="AlphaFoldDB" id="A0A8J9VWM8"/>
<evidence type="ECO:0000313" key="2">
    <source>
        <dbReference type="EMBL" id="CAH1233937.1"/>
    </source>
</evidence>
<proteinExistence type="predicted"/>
<accession>A0A8J9VWM8</accession>
<protein>
    <submittedName>
        <fullName evidence="2">Hypp855 protein</fullName>
    </submittedName>
</protein>
<gene>
    <name evidence="2" type="primary">Hypp855</name>
    <name evidence="2" type="ORF">BLAG_LOCUS2523</name>
</gene>
<organism evidence="2 3">
    <name type="scientific">Branchiostoma lanceolatum</name>
    <name type="common">Common lancelet</name>
    <name type="synonym">Amphioxus lanceolatum</name>
    <dbReference type="NCBI Taxonomy" id="7740"/>
    <lineage>
        <taxon>Eukaryota</taxon>
        <taxon>Metazoa</taxon>
        <taxon>Chordata</taxon>
        <taxon>Cephalochordata</taxon>
        <taxon>Leptocardii</taxon>
        <taxon>Amphioxiformes</taxon>
        <taxon>Branchiostomatidae</taxon>
        <taxon>Branchiostoma</taxon>
    </lineage>
</organism>
<feature type="region of interest" description="Disordered" evidence="1">
    <location>
        <begin position="53"/>
        <end position="84"/>
    </location>
</feature>
<dbReference type="Proteomes" id="UP000838412">
    <property type="component" value="Chromosome 1"/>
</dbReference>
<keyword evidence="3" id="KW-1185">Reference proteome</keyword>